<evidence type="ECO:0000313" key="1">
    <source>
        <dbReference type="EMBL" id="KAJ6748644.1"/>
    </source>
</evidence>
<name>A0A9Q0VH99_SALPP</name>
<evidence type="ECO:0000313" key="2">
    <source>
        <dbReference type="Proteomes" id="UP001151532"/>
    </source>
</evidence>
<dbReference type="AlphaFoldDB" id="A0A9Q0VH99"/>
<accession>A0A9Q0VH99</accession>
<reference evidence="1" key="2">
    <citation type="journal article" date="2023" name="Int. J. Mol. Sci.">
        <title>De Novo Assembly and Annotation of 11 Diverse Shrub Willow (Salix) Genomes Reveals Novel Gene Organization in Sex-Linked Regions.</title>
        <authorList>
            <person name="Hyden B."/>
            <person name="Feng K."/>
            <person name="Yates T.B."/>
            <person name="Jawdy S."/>
            <person name="Cereghino C."/>
            <person name="Smart L.B."/>
            <person name="Muchero W."/>
        </authorList>
    </citation>
    <scope>NUCLEOTIDE SEQUENCE</scope>
    <source>
        <tissue evidence="1">Shoot tip</tissue>
    </source>
</reference>
<gene>
    <name evidence="1" type="ORF">OIU79_029696</name>
</gene>
<proteinExistence type="predicted"/>
<protein>
    <submittedName>
        <fullName evidence="1">Uncharacterized protein</fullName>
    </submittedName>
</protein>
<comment type="caution">
    <text evidence="1">The sequence shown here is derived from an EMBL/GenBank/DDBJ whole genome shotgun (WGS) entry which is preliminary data.</text>
</comment>
<reference evidence="1" key="1">
    <citation type="submission" date="2022-11" db="EMBL/GenBank/DDBJ databases">
        <authorList>
            <person name="Hyden B.L."/>
            <person name="Feng K."/>
            <person name="Yates T."/>
            <person name="Jawdy S."/>
            <person name="Smart L.B."/>
            <person name="Muchero W."/>
        </authorList>
    </citation>
    <scope>NUCLEOTIDE SEQUENCE</scope>
    <source>
        <tissue evidence="1">Shoot tip</tissue>
    </source>
</reference>
<organism evidence="1 2">
    <name type="scientific">Salix purpurea</name>
    <name type="common">Purple osier willow</name>
    <dbReference type="NCBI Taxonomy" id="77065"/>
    <lineage>
        <taxon>Eukaryota</taxon>
        <taxon>Viridiplantae</taxon>
        <taxon>Streptophyta</taxon>
        <taxon>Embryophyta</taxon>
        <taxon>Tracheophyta</taxon>
        <taxon>Spermatophyta</taxon>
        <taxon>Magnoliopsida</taxon>
        <taxon>eudicotyledons</taxon>
        <taxon>Gunneridae</taxon>
        <taxon>Pentapetalae</taxon>
        <taxon>rosids</taxon>
        <taxon>fabids</taxon>
        <taxon>Malpighiales</taxon>
        <taxon>Salicaceae</taxon>
        <taxon>Saliceae</taxon>
        <taxon>Salix</taxon>
    </lineage>
</organism>
<dbReference type="Proteomes" id="UP001151532">
    <property type="component" value="Chromosome 12"/>
</dbReference>
<sequence length="30" mass="3249">MCMIGSLVSEISVSAKNIRPFSILSVSNKH</sequence>
<keyword evidence="2" id="KW-1185">Reference proteome</keyword>
<dbReference type="EMBL" id="JAPFFK010000008">
    <property type="protein sequence ID" value="KAJ6748644.1"/>
    <property type="molecule type" value="Genomic_DNA"/>
</dbReference>